<dbReference type="InterPro" id="IPR036465">
    <property type="entry name" value="vWFA_dom_sf"/>
</dbReference>
<feature type="compositionally biased region" description="Low complexity" evidence="5">
    <location>
        <begin position="1940"/>
        <end position="1951"/>
    </location>
</feature>
<feature type="region of interest" description="Disordered" evidence="5">
    <location>
        <begin position="2971"/>
        <end position="3006"/>
    </location>
</feature>
<feature type="region of interest" description="Disordered" evidence="5">
    <location>
        <begin position="2221"/>
        <end position="2256"/>
    </location>
</feature>
<dbReference type="InterPro" id="IPR002035">
    <property type="entry name" value="VWF_A"/>
</dbReference>
<feature type="compositionally biased region" description="Polar residues" evidence="5">
    <location>
        <begin position="4634"/>
        <end position="4658"/>
    </location>
</feature>
<feature type="region of interest" description="Disordered" evidence="5">
    <location>
        <begin position="4333"/>
        <end position="4360"/>
    </location>
</feature>
<keyword evidence="10" id="KW-1185">Reference proteome</keyword>
<feature type="compositionally biased region" description="Low complexity" evidence="5">
    <location>
        <begin position="2240"/>
        <end position="2256"/>
    </location>
</feature>
<feature type="chain" id="PRO_5045632490" evidence="7">
    <location>
        <begin position="26"/>
        <end position="6349"/>
    </location>
</feature>
<dbReference type="InterPro" id="IPR001507">
    <property type="entry name" value="ZP_dom"/>
</dbReference>
<feature type="region of interest" description="Disordered" evidence="5">
    <location>
        <begin position="2535"/>
        <end position="2559"/>
    </location>
</feature>
<feature type="compositionally biased region" description="Low complexity" evidence="5">
    <location>
        <begin position="2090"/>
        <end position="2101"/>
    </location>
</feature>
<evidence type="ECO:0000256" key="6">
    <source>
        <dbReference type="SAM" id="Phobius"/>
    </source>
</evidence>
<feature type="region of interest" description="Disordered" evidence="5">
    <location>
        <begin position="3659"/>
        <end position="3683"/>
    </location>
</feature>
<dbReference type="SUPFAM" id="SSF57196">
    <property type="entry name" value="EGF/Laminin"/>
    <property type="match status" value="1"/>
</dbReference>
<feature type="compositionally biased region" description="Low complexity" evidence="5">
    <location>
        <begin position="2690"/>
        <end position="2701"/>
    </location>
</feature>
<feature type="domain" description="VWFA" evidence="8">
    <location>
        <begin position="1086"/>
        <end position="1275"/>
    </location>
</feature>
<feature type="compositionally biased region" description="Low complexity" evidence="5">
    <location>
        <begin position="1790"/>
        <end position="1806"/>
    </location>
</feature>
<dbReference type="PROSITE" id="PS00682">
    <property type="entry name" value="ZP_1"/>
    <property type="match status" value="1"/>
</dbReference>
<dbReference type="InterPro" id="IPR017977">
    <property type="entry name" value="ZP_dom_CS"/>
</dbReference>
<dbReference type="CDD" id="cd01450">
    <property type="entry name" value="vWFA_subfamily_ECM"/>
    <property type="match status" value="2"/>
</dbReference>
<feature type="region of interest" description="Disordered" evidence="5">
    <location>
        <begin position="1980"/>
        <end position="2032"/>
    </location>
</feature>
<feature type="domain" description="VWFA" evidence="8">
    <location>
        <begin position="597"/>
        <end position="765"/>
    </location>
</feature>
<feature type="compositionally biased region" description="Polar residues" evidence="5">
    <location>
        <begin position="3328"/>
        <end position="3378"/>
    </location>
</feature>
<keyword evidence="6" id="KW-0472">Membrane</keyword>
<feature type="region of interest" description="Disordered" evidence="5">
    <location>
        <begin position="3946"/>
        <end position="3982"/>
    </location>
</feature>
<reference evidence="11" key="1">
    <citation type="submission" date="2025-08" db="UniProtKB">
        <authorList>
            <consortium name="RefSeq"/>
        </authorList>
    </citation>
    <scope>IDENTIFICATION</scope>
</reference>
<feature type="region of interest" description="Disordered" evidence="5">
    <location>
        <begin position="4627"/>
        <end position="4658"/>
    </location>
</feature>
<dbReference type="Gene3D" id="2.60.40.4100">
    <property type="entry name" value="Zona pellucida, ZP-C domain"/>
    <property type="match status" value="1"/>
</dbReference>
<feature type="region of interest" description="Disordered" evidence="5">
    <location>
        <begin position="2735"/>
        <end position="2780"/>
    </location>
</feature>
<name>A0ABM4CTJ4_HYDVU</name>
<feature type="region of interest" description="Disordered" evidence="5">
    <location>
        <begin position="5686"/>
        <end position="5705"/>
    </location>
</feature>
<dbReference type="Pfam" id="PF00092">
    <property type="entry name" value="VWA"/>
    <property type="match status" value="4"/>
</dbReference>
<feature type="compositionally biased region" description="Polar residues" evidence="5">
    <location>
        <begin position="2221"/>
        <end position="2239"/>
    </location>
</feature>
<feature type="compositionally biased region" description="Low complexity" evidence="5">
    <location>
        <begin position="3440"/>
        <end position="3456"/>
    </location>
</feature>
<feature type="compositionally biased region" description="Low complexity" evidence="5">
    <location>
        <begin position="3665"/>
        <end position="3683"/>
    </location>
</feature>
<dbReference type="Pfam" id="PF14670">
    <property type="entry name" value="FXa_inhibition"/>
    <property type="match status" value="1"/>
</dbReference>
<feature type="compositionally biased region" description="Polar residues" evidence="5">
    <location>
        <begin position="4333"/>
        <end position="4356"/>
    </location>
</feature>
<feature type="compositionally biased region" description="Polar residues" evidence="5">
    <location>
        <begin position="4403"/>
        <end position="4430"/>
    </location>
</feature>
<feature type="region of interest" description="Disordered" evidence="5">
    <location>
        <begin position="2087"/>
        <end position="2109"/>
    </location>
</feature>
<feature type="compositionally biased region" description="Polar residues" evidence="5">
    <location>
        <begin position="4194"/>
        <end position="4204"/>
    </location>
</feature>
<feature type="compositionally biased region" description="Polar residues" evidence="5">
    <location>
        <begin position="2878"/>
        <end position="2928"/>
    </location>
</feature>
<protein>
    <submittedName>
        <fullName evidence="11">Mucin-3B isoform X8</fullName>
    </submittedName>
</protein>
<feature type="signal peptide" evidence="7">
    <location>
        <begin position="1"/>
        <end position="25"/>
    </location>
</feature>
<feature type="domain" description="ZP" evidence="9">
    <location>
        <begin position="6005"/>
        <end position="6253"/>
    </location>
</feature>
<feature type="compositionally biased region" description="Low complexity" evidence="5">
    <location>
        <begin position="3290"/>
        <end position="3301"/>
    </location>
</feature>
<feature type="compositionally biased region" description="Low complexity" evidence="5">
    <location>
        <begin position="2990"/>
        <end position="3006"/>
    </location>
</feature>
<keyword evidence="3" id="KW-1015">Disulfide bond</keyword>
<feature type="region of interest" description="Disordered" evidence="5">
    <location>
        <begin position="2135"/>
        <end position="2181"/>
    </location>
</feature>
<evidence type="ECO:0000313" key="10">
    <source>
        <dbReference type="Proteomes" id="UP001652625"/>
    </source>
</evidence>
<dbReference type="PROSITE" id="PS51034">
    <property type="entry name" value="ZP_2"/>
    <property type="match status" value="1"/>
</dbReference>
<feature type="compositionally biased region" description="Polar residues" evidence="5">
    <location>
        <begin position="2435"/>
        <end position="2481"/>
    </location>
</feature>
<dbReference type="InterPro" id="IPR042235">
    <property type="entry name" value="ZP-C_dom"/>
</dbReference>
<keyword evidence="7" id="KW-0732">Signal</keyword>
<feature type="compositionally biased region" description="Polar residues" evidence="5">
    <location>
        <begin position="5686"/>
        <end position="5703"/>
    </location>
</feature>
<feature type="region of interest" description="Disordered" evidence="5">
    <location>
        <begin position="2687"/>
        <end position="2716"/>
    </location>
</feature>
<feature type="compositionally biased region" description="Polar residues" evidence="5">
    <location>
        <begin position="1771"/>
        <end position="1789"/>
    </location>
</feature>
<evidence type="ECO:0000259" key="8">
    <source>
        <dbReference type="PROSITE" id="PS50234"/>
    </source>
</evidence>
<evidence type="ECO:0000256" key="5">
    <source>
        <dbReference type="SAM" id="MobiDB-lite"/>
    </source>
</evidence>
<gene>
    <name evidence="11" type="primary">LOC100210120</name>
</gene>
<dbReference type="Gene3D" id="3.40.50.410">
    <property type="entry name" value="von Willebrand factor, type A domain"/>
    <property type="match status" value="4"/>
</dbReference>
<feature type="region of interest" description="Disordered" evidence="5">
    <location>
        <begin position="4036"/>
        <end position="4057"/>
    </location>
</feature>
<keyword evidence="2" id="KW-0964">Secreted</keyword>
<feature type="region of interest" description="Disordered" evidence="5">
    <location>
        <begin position="1685"/>
        <end position="1731"/>
    </location>
</feature>
<dbReference type="SUPFAM" id="SSF53300">
    <property type="entry name" value="vWA-like"/>
    <property type="match status" value="5"/>
</dbReference>
<feature type="region of interest" description="Disordered" evidence="5">
    <location>
        <begin position="4926"/>
        <end position="4946"/>
    </location>
</feature>
<feature type="region of interest" description="Disordered" evidence="5">
    <location>
        <begin position="1487"/>
        <end position="1507"/>
    </location>
</feature>
<feature type="compositionally biased region" description="Polar residues" evidence="5">
    <location>
        <begin position="2971"/>
        <end position="2989"/>
    </location>
</feature>
<evidence type="ECO:0000256" key="4">
    <source>
        <dbReference type="ARBA" id="ARBA00023180"/>
    </source>
</evidence>
<evidence type="ECO:0000256" key="2">
    <source>
        <dbReference type="ARBA" id="ARBA00022525"/>
    </source>
</evidence>
<feature type="compositionally biased region" description="Low complexity" evidence="5">
    <location>
        <begin position="1640"/>
        <end position="1651"/>
    </location>
</feature>
<feature type="region of interest" description="Disordered" evidence="5">
    <location>
        <begin position="5824"/>
        <end position="5845"/>
    </location>
</feature>
<feature type="compositionally biased region" description="Polar residues" evidence="5">
    <location>
        <begin position="2135"/>
        <end position="2178"/>
    </location>
</feature>
<feature type="compositionally biased region" description="Low complexity" evidence="5">
    <location>
        <begin position="3740"/>
        <end position="3751"/>
    </location>
</feature>
<dbReference type="RefSeq" id="XP_065665249.1">
    <property type="nucleotide sequence ID" value="XM_065809177.1"/>
</dbReference>
<evidence type="ECO:0000313" key="11">
    <source>
        <dbReference type="RefSeq" id="XP_065665249.1"/>
    </source>
</evidence>
<feature type="region of interest" description="Disordered" evidence="5">
    <location>
        <begin position="5084"/>
        <end position="5103"/>
    </location>
</feature>
<feature type="compositionally biased region" description="Low complexity" evidence="5">
    <location>
        <begin position="3140"/>
        <end position="3151"/>
    </location>
</feature>
<feature type="region of interest" description="Disordered" evidence="5">
    <location>
        <begin position="4853"/>
        <end position="4883"/>
    </location>
</feature>
<feature type="compositionally biased region" description="Low complexity" evidence="5">
    <location>
        <begin position="2840"/>
        <end position="2851"/>
    </location>
</feature>
<feature type="region of interest" description="Disordered" evidence="5">
    <location>
        <begin position="2835"/>
        <end position="2859"/>
    </location>
</feature>
<feature type="region of interest" description="Disordered" evidence="5">
    <location>
        <begin position="3421"/>
        <end position="3456"/>
    </location>
</feature>
<feature type="region of interest" description="Disordered" evidence="5">
    <location>
        <begin position="3186"/>
        <end position="3230"/>
    </location>
</feature>
<feature type="region of interest" description="Disordered" evidence="5">
    <location>
        <begin position="4403"/>
        <end position="4434"/>
    </location>
</feature>
<feature type="compositionally biased region" description="Polar residues" evidence="5">
    <location>
        <begin position="1685"/>
        <end position="1728"/>
    </location>
</feature>
<feature type="compositionally biased region" description="Polar residues" evidence="5">
    <location>
        <begin position="4036"/>
        <end position="4056"/>
    </location>
</feature>
<feature type="region of interest" description="Disordered" evidence="5">
    <location>
        <begin position="1771"/>
        <end position="1806"/>
    </location>
</feature>
<accession>A0ABM4CTJ4</accession>
<feature type="region of interest" description="Disordered" evidence="5">
    <location>
        <begin position="1553"/>
        <end position="1580"/>
    </location>
</feature>
<sequence>MKNEWLQRLLQTFLFIFILKGFSLSKKCNFPVDIVFVLDGSERISSEFNNQIGYVISIIEAAGGISKTGLHASVVIVEANPKIQIPLNAHDNTLSFENNLYKLEHTYESSRIDASLLEAENSFITGSRKGALPVLILLTDGHHHDSYTYPTTVMKRLMLKGIIPYIVVVGTDFNMNNLENLIGKDLNDLQNKEVQHIFQPHEQISFDADISQSICNSFIWKMGEKLSKFSIGFVVDRTTGLKGSEKYLENQVNFVKYIYSKFAFEKQDLFSYGFYDGNSRFNKYFSEFQKNSFLQIHHDSFKELLSSVHKSFLGQMNDDLKKILVIFWGSLDKETVKDELNAFKSAGIVVFIITALDGPSKEAMIFNGGKLFNQVNDANTRMEVVGKIYDGIIARTNLFDTNECKSVIDLMFLVDTSGSMSKHYIDLLKVLKRIVAEFQISEHGSHAAVLSFNSYGSSVINFNSYFDNGMFNQALDEIPGPKGLIDMNAALTEVLNKLIKSNESRNLVAKVLFIFTDGFQVGGSFEKIVDQISNLGVKIFVIAYDGDINYATINKLLREPNNFFQISKDTEFLTESIAEKACNQAALYSDGFSKAFDIFFIFDGSLGTVQKDLAIMFVKLFKSEVKFGAMVSQNSSYVPFTFADTFTNKEYINAINGIELRAGNSDLLLAMRESRLNFFRKGFGARADVPKVLIIFTNTIMDNDQDITSETIEFKKVDISILVLGLGQNLDYKKMRLLGADNVFILSDTDEKSKENLVENLSKKVMYAPLSTILSKTLYDTQWIDVFGEFKENYDKSFSAVIPDVLESVWHFGPARIWKRPIHRSKYVIESKIQPTGELGFGSCGHIFKYKLDSTSSIKSVSKSWGYFLWVNQFLYISSDGSETSPRLLYSYKNAEWLHLRTVVDNSKVKIYINDVFIKEIIMTGEGHDSQINNYVGLWCHRMTNTVVKDFVVSNLVDQCSVQNGGCDHICNSSPYEYLCSCKVGYRLNIDERSCVVNVNESYSSFTTVPNILQNQTDKSDSVLQTTPYSLTSESITRDSNLLSGDSDLPLINSHNSFTSVTTSSDFTLNKEVSDFNDSVSSKIFNVGFLFDDSSSEHDQIQKDLCKEIIAKLSTNFYRYGIMISSTAMSVPLNISDSQKSQTLSELIDNLNLPETESQVDQTMKLASLLFPSKGISNILIVFTDDKQQNEKERVIKESQVLNAMGIEVVIIGIGAVPDKDSLHIKISTEEVVTKLAMKVNASSQVSATSIVNPTFAIITIKPNSSLDNITIADFTIGKSTRAPINTESDSLSSSKLLSTHSTEKKTIIRSSMPAYNGESSTLNATTYIVDVTNTEPIISHSSNGNSLSGNLMHTTQGTEGKSDILSSIDLGKKDFAKTTLLPDFTGESSTLSPISNIVDITNAEPNINDSTVASFVSGSDSLSGSQLHTTQGTEIKTDIHSSIISEKENFAETTLLPDFIGEFSTLSPISNIVDITNAEPNISDSTEASVVSGSDSLSGSQFHTTQGTDGRTDILSLVISGKEDIAETTLLPEVTRDTLTLSPTTNIINVTNAEPNIGDSTEAASVPGSDSLSGSQLHTTDGTEIKTDIYSSIISGKENFAETTLLPDFIGESSTLSPISNIIDITNAEPNISDSTEASVVSGSDSLSGSQLHTTQGTDGKTDILSAVISGKGDIAETTSLPEITDNTSTLSPTTNIVDVTNTEPNIGDSTEAASVPGSDSLSGNKLHNTEGTEIKTDILSSIVTGKQDFAETTLLPEITRDTSTLSPTSNIVDVTNTEPNISDSTEASVVSGSDSLSSSQLHTTQGTDAKTDILSLVISGKGDIAETTSLPEITDDTLTLSPTTIIVDVNNTEPNISDSTEAALVTGSDILSGSQLHTTEDTEIKTDIHSSIISGKENFAETTLLPDFIGKSSTLSPISNIVDITNAEPNISDSTEASVVSGSDSLSGSQLHTTQGTDGKTDILSGVITGKGDIAETTSLPEITDDTSTLSPNTNIVDVTNTEPNIDDSTEAASVPGSDSLSGSQLHTTDGTEIKTDIHSSIISGKENFAETTLLPNFIGESSTLSPISNIIDITNAEPNISDSTEASVVSGSDSLSGSQLHTTQGTDGKTDILSAVISGKGDIAETTSLPEITDNTSTLSPTTNIVNVTNTEPNIGDSTEAASVPGSDSLSGNKLHNTEGTEIKTDILSSIVTGKEDFAETTLLPEITRDTSTLSPTSNIVDVTNTEPNISDSTEASVVSGSDSLSSSQLHTTQGTDAKTDILSLVISGKGDIAETTSLPEITDDTLTLSPTTIIVDVNNTEPNISDSTEAALVTGSDILSGSQLHTTEDTEIKTDIHSSIISGKENFAETTLLPDFIGKSSTLSPISNIVDITNAEPNISDSTEASVVSGSDSLSVSQLHTTRGTDGKTDILSGVITGKGDIAETTSLPEITDDTSTLSPNTNIVDVTNTEPNIGDSTEAASVPGSDSLSGSQLHTTDGTEIKTDIHSSIISGKENYAETTLLPDFIGESSTLSPISNIIDITNAEPNISDSTEASVVSGSDSLSGSQLRTTQGTDGKTDILSAVISGKGDIPKTTSSPEITDDTLTLSPTTIIVDVNNTEPNISDSTEAALVTGSDILSGSQLHTTEDTEIKTDIHSSIISGKENFAETTLLPDFIGKSSTLSPISNIVDITNAEPNISDSTEASVVSGSDSLSGSQLHTTRGTDGKTDILSGVITGKGDIAETTSLPEITDDTSTLSPNTNIVDVTNTEPNIGDSTEAASVPGSDSLSGSQLHTTDGTEIKTDIHSSIISGKENYAETTLLPDFIGESSTLSPISNIIDITNAEPNISDSTEASVVSGSDSLSGSQLRTTQGTDGKTDILSAVISGKGDIPKTTSSPEITDNTSTLSPTTNIVDVTNTEPNIGDSTEAASVPGSDSLTGNKLHNTEGTEIKTDILSTIVTGKEDFAETTLLPEITRDTSTLSPTSNIVDVTNTEPNISDSTEASVVSGSDSLSSSQLHTTQGTDAKTDILSLVISGKGDIAETTSLPEITDDTLTLSPTTIIVDVNNTEPNISDSTEAALVTGSDILSGSQLHTTEDTEIKTDIHSSIISGKENFAETTLLPDFIGKSSTLSPISNIVDITNAEPNISDSTEASVVSGSDSLSGSQLHTTRGTDGKTDILSGVITGKGDIAETTSLPEITDDTSTLSPNTNIVDVTNTEPNIGDSTEAASVPGSDSLSGSQLHTTDGTEIKTDIHSSIISGKENYAETTLLPDFIGESSTLSPISNIIDITNAEPNISDSTEASVVSGSDSLSGSQLRTTQGTDGKTDILSAVISGKGDIPKTTSSPEITDNTSTLSPTTNIVDVTNTEPNIGDSTEAASVPGSDSLTGNKLHNTEGTEIKTDILSRIVTGKEDFAETTLLPEITRDTSTLSPTSNIVDVTNTEPNISDSTEASVVSGSDSLSSSQLHTTQGTDAKTDILSLVISGKGDIAETTSLPEITDDTLTLSPTTIIVDVNNTEPNISDSTEAALVTGSDILSGSQLHTTEDTEIKTDIHSSIISGKENFAETTLLPDFIGKSSTLSPISNIIDITNAEPNISDSTEASVVSGSDRSSGSQLHTTQDTDGKTDILSGVITEKGDIAETTSLPEITDNTLTLSPTTNIVDVINTKPNVSDTTEASVVSGSDSLSSSQLHTTQGTDGRTDILSVVITEKGDIAETTLLPSFIGEFSTLSPISNIVDITNAKPNISDSTEASVVSGSDSLSGSQLHTTHSTDSKTDIFSLVISGKGDIAETTLLPDFTGNTLTLSPTTNIVDVTNAEPNIGDTTAAASVPGGDNLSGSQLHTTEGTEIKTNIHSSIISGKEDFAETTLLPEITRDTSTLSPTSNIVDVTNTEPNISVSTKASVFSGSDSLSGSQLHSTQGTDGKTDILSVVISRKGDIAKTTLLPDFTDDTSTLNPTTNIVDVTTTEPNIGDSTEAASVPGSDSSSGSQLHTTEGPEIQTAIYSSIISGKENFAETTLMPEFIGESSTLSPISNIIDVTNAEPIISDSTEATSVPGSNSLSGSPMHTTEGTEIKTDFLSLIVTGKVDFAETTLLPEITRDTSTLSPTTNIVDVTNTEPNISDSTEAILVPGSNSLLGSQLHTTQGTDSKTDILSLFVSGKGDIAETTLLPKVTRDSSTLSPTTNIVDVTTTEPIIGDSTEAASVPGSDSLSGSQLHTTKDPEIQTDIHSSIISGKENFAETTLLPDFIGDSSTFSPISNIVDITNAEPNISDSTEASIVSGSDSLSGSQLHTKQATDGETDILSVVISGKGDIAETTSLPEITDDTLTLNPTTNIVDVIKTEPNISDSTEATPVPGSNSLSGSPMHTTEGTEIKTDILSSIVTGKEDFAETTLFPEITRDTSILSPTTNIVDVTNTEPNISDSTEATSVPGSNSLSGSQLHTTKGPEIQTEIHSSIISGKENFTETTLLPDFIGESSTFSPISKIVDITNAEPNISDSTVASIVSGSDSLSGSQLHTTQGTDGKTDILSAVISVKRDIAKTTLLPDFSGDTLTLSPTTNIVDVTNAEPNIGDTTAAALVPGSDSLSGSELHTTQGTDGKTDIFSLVISGKGDIAETTLLPDLTDNTLTLSPTTNIVDVTNAEPNIGDSTEAASVPGSDSLSGSQLNTTEGTEIKTNIHSSIISGKEDFAETTLLPEITSDFSTLSPTTNIVDVTNTEPNINYSTEASVVSGSDSSSGSQLHTTEGPEIQTDIYSSIISGKGNFAETTLLPDFIGESLTLSPISNIIDVTNAEPIIIDSTEASVVSGSDSLSGSQLHTSQGTDSKTDILSLVISGKGDIAETTLLPEITRNTSTLSPTTNIVDVTNTKPNISDSSEAISVPGSNSVSGSQLHTTQGTDSKTDILSLFVSGKGDIAETTLLPKVTRDSSTLSPTTNIVDVTTTEPNIGDSTEAASVPGSDSLSVSQLHTTEGPEIQTDIYSSIISGKENFAETTLLPDFIGESSTLFPISNIIDVTNAEPIIIDSTEASVVSGSDSLSGSQLHTTQGTDSKTDILSLVISRKGDIAETTSLPEITDDTSTLSPTTNIVDVVNTEPNISDSTEATSVPGSISLSGSPMHTTEGTEIITDILSLIVTGKVDFAETTLLPEITRDTSTLSPTTNIFDVTNTEPIISDSTEAISVSGGNSLSGSQLHTTHGTDSKTDILSLVISGKGDIAENTLLPDFTGNTLTLSPTTNIVDVTNAEPNIGDTTAAALVPGSDSLSGSELHTTQGTDGNTDIFSLVISGKRDIAETTLLPDLTGNTLTLSPTTNIVDVTNAEPNIGDTSAASSVPGGDNLLGSQLHTTEGTDIKTNIHSSIISEKDDFAETTSLPDFTGDTLTLSPTTNIGDITNAELNISDSTEASVVSVSGSLSGSQLHTTQGTDGKTDILSLFISGKGDIAETTLLPDFTDNTLTLSPISNIVDVTNAESNIGDTTAAALVPASDSLSGSQLHTSQGTDGKTDILNLVISGKGDISETTLLPDFTGNTLTLSPTTNIGEVTNAEPNIGDSTEVASVPGSDSLSGSQLHTTEDTEIKTNIHSSIISGKEDFAETTLFPDFTGDTSTLSPTTNIGDITNAEPNISYSTEASVVSGSDSLSGSQLRTTQATYGKTDILSLVISGKGDIAETTLLPEITRDFSTLSPTTNIVDVTNAEPIISDSTESASVPGSDSLSGSHLHTTEGTEIKTDILSSIVAGKEDIAKTTLLADFTGESLTLSPTSKIFDITNAEPNISESTEASVGSGSDILSSNQLHTTHGTEGKTDILSSLITGKEDFSETTLLPDFTGDTLTLSPTFNIGEVTNAEPNNSDSTEASRFSGSDSFSSSHLHSTLGTVGKTDSLSSVFSGTEDIAETTLLPDFTGESSNLFFSGSDNLLGSQLHTTQVTDGKTDNHFPGNEVRDETTFLPNFTDESPTLIHTSSFVPFTNADIMSSASPGLSSVSGQNSQLSTQLLSSQDSLSLVDNIKSPEVSYHSCNVTIKCNSHSMHVSIRDIDLTSASHSFISLNSSDPKCYPFFNGSHYVFIVPLFECGTIRRYLNSAVVYSNVITDSIKSGSLISRSKINIPFSCVYPTESRVSPVSFQVNDIASNLIGEQLGFGKFEININIYHDSSFSHLLQTNDYPMEIDDRLYFEVKLESNDNLLILSVENCFITPTSDKNDSRKHFLLKDGCKEDETLVKHSSPPGSQRMSYESFSFIGVESSLTYLHCDVFVCDSRVSDTHCLKDKCILGRKRRHLNNIINLEAFNTFQAKSGPIFVDNRHSVYKAELNESIKESKALRSFYNMRNHSSNLIVLISLVVAVCVLTLPFVILNRRFNNKYDAGSLP</sequence>
<feature type="region of interest" description="Disordered" evidence="5">
    <location>
        <begin position="3586"/>
        <end position="3612"/>
    </location>
</feature>
<keyword evidence="6" id="KW-1133">Transmembrane helix</keyword>
<feature type="region of interest" description="Disordered" evidence="5">
    <location>
        <begin position="4184"/>
        <end position="4205"/>
    </location>
</feature>
<dbReference type="PANTHER" id="PTHR24020">
    <property type="entry name" value="COLLAGEN ALPHA"/>
    <property type="match status" value="1"/>
</dbReference>
<dbReference type="InterPro" id="IPR050525">
    <property type="entry name" value="ECM_Assembly_Org"/>
</dbReference>
<feature type="compositionally biased region" description="Low complexity" evidence="5">
    <location>
        <begin position="1490"/>
        <end position="1501"/>
    </location>
</feature>
<dbReference type="SMART" id="SM00241">
    <property type="entry name" value="ZP"/>
    <property type="match status" value="1"/>
</dbReference>
<feature type="compositionally biased region" description="Polar residues" evidence="5">
    <location>
        <begin position="5829"/>
        <end position="5839"/>
    </location>
</feature>
<keyword evidence="4" id="KW-0325">Glycoprotein</keyword>
<feature type="compositionally biased region" description="Low complexity" evidence="5">
    <location>
        <begin position="3966"/>
        <end position="3976"/>
    </location>
</feature>
<proteinExistence type="predicted"/>
<dbReference type="Proteomes" id="UP001652625">
    <property type="component" value="Chromosome 11"/>
</dbReference>
<organism evidence="10 11">
    <name type="scientific">Hydra vulgaris</name>
    <name type="common">Hydra</name>
    <name type="synonym">Hydra attenuata</name>
    <dbReference type="NCBI Taxonomy" id="6087"/>
    <lineage>
        <taxon>Eukaryota</taxon>
        <taxon>Metazoa</taxon>
        <taxon>Cnidaria</taxon>
        <taxon>Hydrozoa</taxon>
        <taxon>Hydroidolina</taxon>
        <taxon>Anthoathecata</taxon>
        <taxon>Aplanulata</taxon>
        <taxon>Hydridae</taxon>
        <taxon>Hydra</taxon>
    </lineage>
</organism>
<feature type="region of interest" description="Disordered" evidence="5">
    <location>
        <begin position="3324"/>
        <end position="3379"/>
    </location>
</feature>
<feature type="domain" description="VWFA" evidence="8">
    <location>
        <begin position="409"/>
        <end position="581"/>
    </location>
</feature>
<feature type="compositionally biased region" description="Polar residues" evidence="5">
    <location>
        <begin position="2019"/>
        <end position="2031"/>
    </location>
</feature>
<evidence type="ECO:0000256" key="3">
    <source>
        <dbReference type="ARBA" id="ARBA00023157"/>
    </source>
</evidence>
<evidence type="ECO:0000256" key="1">
    <source>
        <dbReference type="ARBA" id="ARBA00004613"/>
    </source>
</evidence>
<keyword evidence="6" id="KW-0812">Transmembrane</keyword>
<feature type="compositionally biased region" description="Polar residues" evidence="5">
    <location>
        <begin position="3421"/>
        <end position="3439"/>
    </location>
</feature>
<evidence type="ECO:0000259" key="9">
    <source>
        <dbReference type="PROSITE" id="PS51034"/>
    </source>
</evidence>
<feature type="compositionally biased region" description="Low complexity" evidence="5">
    <location>
        <begin position="2540"/>
        <end position="2551"/>
    </location>
</feature>
<feature type="compositionally biased region" description="Low complexity" evidence="5">
    <location>
        <begin position="3590"/>
        <end position="3601"/>
    </location>
</feature>
<feature type="transmembrane region" description="Helical" evidence="6">
    <location>
        <begin position="6315"/>
        <end position="6335"/>
    </location>
</feature>
<dbReference type="PROSITE" id="PS50234">
    <property type="entry name" value="VWFA"/>
    <property type="match status" value="4"/>
</dbReference>
<feature type="region of interest" description="Disordered" evidence="5">
    <location>
        <begin position="1636"/>
        <end position="1659"/>
    </location>
</feature>
<dbReference type="GeneID" id="100210120"/>
<feature type="region of interest" description="Disordered" evidence="5">
    <location>
        <begin position="2435"/>
        <end position="2483"/>
    </location>
</feature>
<comment type="subcellular location">
    <subcellularLocation>
        <location evidence="1">Secreted</location>
    </subcellularLocation>
</comment>
<feature type="region of interest" description="Disordered" evidence="5">
    <location>
        <begin position="3736"/>
        <end position="3758"/>
    </location>
</feature>
<feature type="region of interest" description="Disordered" evidence="5">
    <location>
        <begin position="3285"/>
        <end position="3309"/>
    </location>
</feature>
<feature type="compositionally biased region" description="Polar residues" evidence="5">
    <location>
        <begin position="1980"/>
        <end position="2006"/>
    </location>
</feature>
<evidence type="ECO:0000256" key="7">
    <source>
        <dbReference type="SAM" id="SignalP"/>
    </source>
</evidence>
<dbReference type="Gene3D" id="2.10.25.10">
    <property type="entry name" value="Laminin"/>
    <property type="match status" value="1"/>
</dbReference>
<feature type="region of interest" description="Disordered" evidence="5">
    <location>
        <begin position="3137"/>
        <end position="3160"/>
    </location>
</feature>
<feature type="region of interest" description="Disordered" evidence="5">
    <location>
        <begin position="2874"/>
        <end position="2929"/>
    </location>
</feature>
<dbReference type="InterPro" id="IPR055355">
    <property type="entry name" value="ZP-C"/>
</dbReference>
<feature type="compositionally biased region" description="Polar residues" evidence="5">
    <location>
        <begin position="3946"/>
        <end position="3964"/>
    </location>
</feature>
<dbReference type="Pfam" id="PF00100">
    <property type="entry name" value="Zona_pellucida"/>
    <property type="match status" value="1"/>
</dbReference>
<dbReference type="SMART" id="SM00327">
    <property type="entry name" value="VWA"/>
    <property type="match status" value="4"/>
</dbReference>
<feature type="region of interest" description="Disordered" evidence="5">
    <location>
        <begin position="1936"/>
        <end position="1966"/>
    </location>
</feature>
<dbReference type="Gene3D" id="2.60.40.3210">
    <property type="entry name" value="Zona pellucida, ZP-N domain"/>
    <property type="match status" value="1"/>
</dbReference>
<feature type="domain" description="VWFA" evidence="8">
    <location>
        <begin position="33"/>
        <end position="214"/>
    </location>
</feature>